<dbReference type="PROSITE" id="PS50113">
    <property type="entry name" value="PAC"/>
    <property type="match status" value="1"/>
</dbReference>
<accession>A0ABT5DIG2</accession>
<dbReference type="InterPro" id="IPR001610">
    <property type="entry name" value="PAC"/>
</dbReference>
<reference evidence="6 7" key="1">
    <citation type="submission" date="2022-11" db="EMBL/GenBank/DDBJ databases">
        <title>Minimal conservation of predation-associated metabolite biosynthetic gene clusters underscores biosynthetic potential of Myxococcota including descriptions for ten novel species: Archangium lansinium sp. nov., Myxococcus landrumus sp. nov., Nannocystis bai.</title>
        <authorList>
            <person name="Ahearne A."/>
            <person name="Stevens C."/>
            <person name="Dowd S."/>
        </authorList>
    </citation>
    <scope>NUCLEOTIDE SEQUENCE [LARGE SCALE GENOMIC DNA]</scope>
    <source>
        <strain evidence="6 7">NCWAL01</strain>
    </source>
</reference>
<evidence type="ECO:0000259" key="3">
    <source>
        <dbReference type="PROSITE" id="PS50109"/>
    </source>
</evidence>
<dbReference type="PROSITE" id="PS50112">
    <property type="entry name" value="PAS"/>
    <property type="match status" value="1"/>
</dbReference>
<comment type="caution">
    <text evidence="6">The sequence shown here is derived from an EMBL/GenBank/DDBJ whole genome shotgun (WGS) entry which is preliminary data.</text>
</comment>
<dbReference type="SUPFAM" id="SSF55785">
    <property type="entry name" value="PYP-like sensor domain (PAS domain)"/>
    <property type="match status" value="2"/>
</dbReference>
<protein>
    <recommendedName>
        <fullName evidence="2">histidine kinase</fullName>
        <ecNumber evidence="2">2.7.13.3</ecNumber>
    </recommendedName>
</protein>
<dbReference type="PANTHER" id="PTHR43065:SF50">
    <property type="entry name" value="HISTIDINE KINASE"/>
    <property type="match status" value="1"/>
</dbReference>
<dbReference type="SMART" id="SM00086">
    <property type="entry name" value="PAC"/>
    <property type="match status" value="1"/>
</dbReference>
<dbReference type="InterPro" id="IPR005467">
    <property type="entry name" value="His_kinase_dom"/>
</dbReference>
<evidence type="ECO:0000313" key="6">
    <source>
        <dbReference type="EMBL" id="MDC0713437.1"/>
    </source>
</evidence>
<evidence type="ECO:0000256" key="2">
    <source>
        <dbReference type="ARBA" id="ARBA00012438"/>
    </source>
</evidence>
<keyword evidence="6" id="KW-0547">Nucleotide-binding</keyword>
<dbReference type="InterPro" id="IPR003018">
    <property type="entry name" value="GAF"/>
</dbReference>
<dbReference type="PANTHER" id="PTHR43065">
    <property type="entry name" value="SENSOR HISTIDINE KINASE"/>
    <property type="match status" value="1"/>
</dbReference>
<name>A0ABT5DIG2_9BACT</name>
<dbReference type="Gene3D" id="3.30.450.40">
    <property type="match status" value="1"/>
</dbReference>
<dbReference type="EC" id="2.7.13.3" evidence="2"/>
<evidence type="ECO:0000256" key="1">
    <source>
        <dbReference type="ARBA" id="ARBA00000085"/>
    </source>
</evidence>
<dbReference type="RefSeq" id="WP_272143695.1">
    <property type="nucleotide sequence ID" value="NZ_JAQNDM010000002.1"/>
</dbReference>
<evidence type="ECO:0000313" key="7">
    <source>
        <dbReference type="Proteomes" id="UP001221838"/>
    </source>
</evidence>
<dbReference type="Gene3D" id="1.10.287.130">
    <property type="match status" value="1"/>
</dbReference>
<dbReference type="PRINTS" id="PR00344">
    <property type="entry name" value="BCTRLSENSOR"/>
</dbReference>
<dbReference type="CDD" id="cd00130">
    <property type="entry name" value="PAS"/>
    <property type="match status" value="1"/>
</dbReference>
<evidence type="ECO:0000259" key="4">
    <source>
        <dbReference type="PROSITE" id="PS50112"/>
    </source>
</evidence>
<feature type="domain" description="PAC" evidence="5">
    <location>
        <begin position="250"/>
        <end position="303"/>
    </location>
</feature>
<gene>
    <name evidence="6" type="ORF">POL68_33545</name>
</gene>
<sequence length="682" mass="76556">MSVQENETFQASHSLIHALLDVQTEFTRSRNPQRLLEGLLGILLAQTGSEYGFLGEVLPDTSPPGRVQILVSHPPAWKETPPLRTLIGSALLEGKPAVLQSAPGEVLGASPPLHTFMVLPLHSEGDTVGLVGIANGPSGDGPELISLLQPLLTAIERFLLGLRDTRQREQTLPDDPELRRALLSVEQSLWSMHIPSRSLRLSSRFWEILGYAEGELESSVSTWWSLCHPEDRARLKKIFIEFSEGTSSLLEFEYRARRKDGSWAYILNRARAGARDEHGRPSRVMGIDMDITATKRGEERLSALLRAMPDLIFRMRGDGTYLDFSCSSPEETLLQAELFLGRSIRDLQVPSFLIDLTMTHLEHAIREGGLDIYEYELDMPRGRQSYETRLIRSGPDEAVAIVRNITERKLAEQRQSQLIRAEKLASLGQLAAGVAHEVTNPVSYVISNLSTLGQYIASLLPLLRLQKELAQEHAPDPALLAQQFARLRELWGQEDMDYLLQDMPEMIEESMVGAQRIKEIIQSLRTFSRTDDAKPQRADLNEELESSLRMVWSELKYKCEVKRHFAPLPPVTCYPTQLNQVFTNLLVNAAHAIETRGELHVRTWQEEDEVVVQISDTGRGMSAETLSRIFTPFFTTKPRGQGTGLGLSISYDIISRHEGRIDVKSEVNKGTTFTIHLPISPP</sequence>
<dbReference type="PROSITE" id="PS50109">
    <property type="entry name" value="HIS_KIN"/>
    <property type="match status" value="1"/>
</dbReference>
<dbReference type="InterPro" id="IPR000014">
    <property type="entry name" value="PAS"/>
</dbReference>
<dbReference type="InterPro" id="IPR003594">
    <property type="entry name" value="HATPase_dom"/>
</dbReference>
<dbReference type="NCBIfam" id="TIGR00229">
    <property type="entry name" value="sensory_box"/>
    <property type="match status" value="1"/>
</dbReference>
<dbReference type="InterPro" id="IPR029016">
    <property type="entry name" value="GAF-like_dom_sf"/>
</dbReference>
<dbReference type="InterPro" id="IPR036890">
    <property type="entry name" value="HATPase_C_sf"/>
</dbReference>
<dbReference type="Pfam" id="PF02518">
    <property type="entry name" value="HATPase_c"/>
    <property type="match status" value="1"/>
</dbReference>
<dbReference type="SMART" id="SM00387">
    <property type="entry name" value="HATPase_c"/>
    <property type="match status" value="1"/>
</dbReference>
<keyword evidence="6" id="KW-0067">ATP-binding</keyword>
<comment type="catalytic activity">
    <reaction evidence="1">
        <text>ATP + protein L-histidine = ADP + protein N-phospho-L-histidine.</text>
        <dbReference type="EC" id="2.7.13.3"/>
    </reaction>
</comment>
<feature type="domain" description="Histidine kinase" evidence="3">
    <location>
        <begin position="433"/>
        <end position="681"/>
    </location>
</feature>
<dbReference type="Gene3D" id="3.30.565.10">
    <property type="entry name" value="Histidine kinase-like ATPase, C-terminal domain"/>
    <property type="match status" value="1"/>
</dbReference>
<feature type="domain" description="PAS" evidence="4">
    <location>
        <begin position="174"/>
        <end position="246"/>
    </location>
</feature>
<evidence type="ECO:0000259" key="5">
    <source>
        <dbReference type="PROSITE" id="PS50113"/>
    </source>
</evidence>
<keyword evidence="7" id="KW-1185">Reference proteome</keyword>
<dbReference type="InterPro" id="IPR004358">
    <property type="entry name" value="Sig_transdc_His_kin-like_C"/>
</dbReference>
<dbReference type="InterPro" id="IPR035965">
    <property type="entry name" value="PAS-like_dom_sf"/>
</dbReference>
<dbReference type="InterPro" id="IPR000700">
    <property type="entry name" value="PAS-assoc_C"/>
</dbReference>
<organism evidence="6 7">
    <name type="scientific">Stigmatella ashevillensis</name>
    <dbReference type="NCBI Taxonomy" id="2995309"/>
    <lineage>
        <taxon>Bacteria</taxon>
        <taxon>Pseudomonadati</taxon>
        <taxon>Myxococcota</taxon>
        <taxon>Myxococcia</taxon>
        <taxon>Myxococcales</taxon>
        <taxon>Cystobacterineae</taxon>
        <taxon>Archangiaceae</taxon>
        <taxon>Stigmatella</taxon>
    </lineage>
</organism>
<proteinExistence type="predicted"/>
<dbReference type="SUPFAM" id="SSF55874">
    <property type="entry name" value="ATPase domain of HSP90 chaperone/DNA topoisomerase II/histidine kinase"/>
    <property type="match status" value="1"/>
</dbReference>
<dbReference type="Proteomes" id="UP001221838">
    <property type="component" value="Unassembled WGS sequence"/>
</dbReference>
<dbReference type="InterPro" id="IPR013655">
    <property type="entry name" value="PAS_fold_3"/>
</dbReference>
<dbReference type="Gene3D" id="3.30.450.20">
    <property type="entry name" value="PAS domain"/>
    <property type="match status" value="2"/>
</dbReference>
<dbReference type="EMBL" id="JAQNDM010000002">
    <property type="protein sequence ID" value="MDC0713437.1"/>
    <property type="molecule type" value="Genomic_DNA"/>
</dbReference>
<dbReference type="Pfam" id="PF08447">
    <property type="entry name" value="PAS_3"/>
    <property type="match status" value="1"/>
</dbReference>
<dbReference type="GO" id="GO:0005524">
    <property type="term" value="F:ATP binding"/>
    <property type="evidence" value="ECO:0007669"/>
    <property type="project" value="UniProtKB-KW"/>
</dbReference>
<dbReference type="Pfam" id="PF13185">
    <property type="entry name" value="GAF_2"/>
    <property type="match status" value="1"/>
</dbReference>